<dbReference type="RefSeq" id="WP_284342554.1">
    <property type="nucleotide sequence ID" value="NZ_BSNS01000023.1"/>
</dbReference>
<comment type="caution">
    <text evidence="2">The sequence shown here is derived from an EMBL/GenBank/DDBJ whole genome shotgun (WGS) entry which is preliminary data.</text>
</comment>
<dbReference type="EMBL" id="BSNS01000023">
    <property type="protein sequence ID" value="GLQ57155.1"/>
    <property type="molecule type" value="Genomic_DNA"/>
</dbReference>
<reference evidence="3" key="1">
    <citation type="journal article" date="2019" name="Int. J. Syst. Evol. Microbiol.">
        <title>The Global Catalogue of Microorganisms (GCM) 10K type strain sequencing project: providing services to taxonomists for standard genome sequencing and annotation.</title>
        <authorList>
            <consortium name="The Broad Institute Genomics Platform"/>
            <consortium name="The Broad Institute Genome Sequencing Center for Infectious Disease"/>
            <person name="Wu L."/>
            <person name="Ma J."/>
        </authorList>
    </citation>
    <scope>NUCLEOTIDE SEQUENCE [LARGE SCALE GENOMIC DNA]</scope>
    <source>
        <strain evidence="3">NBRC 112416</strain>
    </source>
</reference>
<organism evidence="2 3">
    <name type="scientific">Devosia nitrariae</name>
    <dbReference type="NCBI Taxonomy" id="2071872"/>
    <lineage>
        <taxon>Bacteria</taxon>
        <taxon>Pseudomonadati</taxon>
        <taxon>Pseudomonadota</taxon>
        <taxon>Alphaproteobacteria</taxon>
        <taxon>Hyphomicrobiales</taxon>
        <taxon>Devosiaceae</taxon>
        <taxon>Devosia</taxon>
    </lineage>
</organism>
<protein>
    <recommendedName>
        <fullName evidence="1">YjiS-like domain-containing protein</fullName>
    </recommendedName>
</protein>
<evidence type="ECO:0000313" key="3">
    <source>
        <dbReference type="Proteomes" id="UP001156691"/>
    </source>
</evidence>
<dbReference type="InterPro" id="IPR009506">
    <property type="entry name" value="YjiS-like"/>
</dbReference>
<feature type="domain" description="YjiS-like" evidence="1">
    <location>
        <begin position="26"/>
        <end position="58"/>
    </location>
</feature>
<name>A0ABQ5WAM1_9HYPH</name>
<evidence type="ECO:0000313" key="2">
    <source>
        <dbReference type="EMBL" id="GLQ57155.1"/>
    </source>
</evidence>
<evidence type="ECO:0000259" key="1">
    <source>
        <dbReference type="Pfam" id="PF06568"/>
    </source>
</evidence>
<dbReference type="Proteomes" id="UP001156691">
    <property type="component" value="Unassembled WGS sequence"/>
</dbReference>
<accession>A0ABQ5WAM1</accession>
<gene>
    <name evidence="2" type="ORF">GCM10010862_44140</name>
</gene>
<keyword evidence="3" id="KW-1185">Reference proteome</keyword>
<proteinExistence type="predicted"/>
<sequence length="87" mass="9840">MTTLEHQEFVTERLGTSGFLSSLLRVFASVERWHGRRQTLALLSRLDEHLLMDVGLEPGFEPSDVYGALDGQHASPWGKPHSRPDIR</sequence>
<dbReference type="Pfam" id="PF06568">
    <property type="entry name" value="YjiS-like"/>
    <property type="match status" value="1"/>
</dbReference>